<feature type="signal peptide" evidence="1">
    <location>
        <begin position="1"/>
        <end position="20"/>
    </location>
</feature>
<dbReference type="Proteomes" id="UP000589036">
    <property type="component" value="Unassembled WGS sequence"/>
</dbReference>
<dbReference type="PANTHER" id="PTHR10151:SF120">
    <property type="entry name" value="BIS(5'-ADENOSYL)-TRIPHOSPHATASE"/>
    <property type="match status" value="1"/>
</dbReference>
<accession>A0A852TYG1</accession>
<keyword evidence="3" id="KW-1185">Reference proteome</keyword>
<organism evidence="2 3">
    <name type="scientific">Spinactinospora alkalitolerans</name>
    <dbReference type="NCBI Taxonomy" id="687207"/>
    <lineage>
        <taxon>Bacteria</taxon>
        <taxon>Bacillati</taxon>
        <taxon>Actinomycetota</taxon>
        <taxon>Actinomycetes</taxon>
        <taxon>Streptosporangiales</taxon>
        <taxon>Nocardiopsidaceae</taxon>
        <taxon>Spinactinospora</taxon>
    </lineage>
</organism>
<name>A0A852TYG1_9ACTN</name>
<evidence type="ECO:0000313" key="3">
    <source>
        <dbReference type="Proteomes" id="UP000589036"/>
    </source>
</evidence>
<sequence>MRRRVFLTTTAIGALGPPLAAGLSTMMAPRPSRPRPPARRHVVLVDWDGVDPRYIDAHLDGGLLPNLRSLAKAGGRSVAACTYKAVSNPNRASLATGARPAVHGNVAYVLDPATGRAIGQTRILTAENIAQSLRRQGGTVVSAGWYIVQDEGAAYGDPEGLYTQGATWEENVDTAVRVLRGEPVDSGGVRVTVPRIPDLLAVYTADVDAIGHEEGPGSERIPRRLAELDAGLGRIIDAVGEAGIAARTTFVFVSDHGMTGYTESLEPQVLGAIGEAGHTVQRLYSGQAPDPGTEVVLTATPRAANVYLRGDAATGTGRGRIESLLRGLPELEGVHGRAELDAMGAAAAEGDFVIEARPPYAFLDPGAVDGEEHGGHASVREAAAPLILAGAGIRRGAAPERPETVDVIPTVSRLLGVDPPADAQGRVLHEVLSASL</sequence>
<dbReference type="EMBL" id="JACCCC010000001">
    <property type="protein sequence ID" value="NYE48968.1"/>
    <property type="molecule type" value="Genomic_DNA"/>
</dbReference>
<comment type="caution">
    <text evidence="2">The sequence shown here is derived from an EMBL/GenBank/DDBJ whole genome shotgun (WGS) entry which is preliminary data.</text>
</comment>
<reference evidence="2 3" key="1">
    <citation type="submission" date="2020-07" db="EMBL/GenBank/DDBJ databases">
        <title>Sequencing the genomes of 1000 actinobacteria strains.</title>
        <authorList>
            <person name="Klenk H.-P."/>
        </authorList>
    </citation>
    <scope>NUCLEOTIDE SEQUENCE [LARGE SCALE GENOMIC DNA]</scope>
    <source>
        <strain evidence="2 3">CXB654</strain>
    </source>
</reference>
<feature type="chain" id="PRO_5032805037" evidence="1">
    <location>
        <begin position="21"/>
        <end position="436"/>
    </location>
</feature>
<dbReference type="RefSeq" id="WP_179644709.1">
    <property type="nucleotide sequence ID" value="NZ_BAAAYY010000031.1"/>
</dbReference>
<dbReference type="Gene3D" id="3.40.720.10">
    <property type="entry name" value="Alkaline Phosphatase, subunit A"/>
    <property type="match status" value="1"/>
</dbReference>
<dbReference type="Pfam" id="PF01663">
    <property type="entry name" value="Phosphodiest"/>
    <property type="match status" value="1"/>
</dbReference>
<protein>
    <submittedName>
        <fullName evidence="2">Arylsulfatase A-like enzyme</fullName>
    </submittedName>
</protein>
<evidence type="ECO:0000256" key="1">
    <source>
        <dbReference type="SAM" id="SignalP"/>
    </source>
</evidence>
<dbReference type="AlphaFoldDB" id="A0A852TYG1"/>
<proteinExistence type="predicted"/>
<dbReference type="SUPFAM" id="SSF53649">
    <property type="entry name" value="Alkaline phosphatase-like"/>
    <property type="match status" value="1"/>
</dbReference>
<dbReference type="InterPro" id="IPR002591">
    <property type="entry name" value="Phosphodiest/P_Trfase"/>
</dbReference>
<gene>
    <name evidence="2" type="ORF">HDA32_004088</name>
</gene>
<dbReference type="PANTHER" id="PTHR10151">
    <property type="entry name" value="ECTONUCLEOTIDE PYROPHOSPHATASE/PHOSPHODIESTERASE"/>
    <property type="match status" value="1"/>
</dbReference>
<dbReference type="GO" id="GO:0016787">
    <property type="term" value="F:hydrolase activity"/>
    <property type="evidence" value="ECO:0007669"/>
    <property type="project" value="UniProtKB-ARBA"/>
</dbReference>
<keyword evidence="1" id="KW-0732">Signal</keyword>
<evidence type="ECO:0000313" key="2">
    <source>
        <dbReference type="EMBL" id="NYE48968.1"/>
    </source>
</evidence>
<dbReference type="InterPro" id="IPR017850">
    <property type="entry name" value="Alkaline_phosphatase_core_sf"/>
</dbReference>